<dbReference type="Pfam" id="PF08402">
    <property type="entry name" value="TOBE_2"/>
    <property type="match status" value="1"/>
</dbReference>
<dbReference type="InterPro" id="IPR027417">
    <property type="entry name" value="P-loop_NTPase"/>
</dbReference>
<dbReference type="PROSITE" id="PS50893">
    <property type="entry name" value="ABC_TRANSPORTER_2"/>
    <property type="match status" value="1"/>
</dbReference>
<dbReference type="GO" id="GO:0016887">
    <property type="term" value="F:ATP hydrolysis activity"/>
    <property type="evidence" value="ECO:0007669"/>
    <property type="project" value="InterPro"/>
</dbReference>
<dbReference type="SMART" id="SM00382">
    <property type="entry name" value="AAA"/>
    <property type="match status" value="1"/>
</dbReference>
<dbReference type="Gene3D" id="2.40.50.140">
    <property type="entry name" value="Nucleic acid-binding proteins"/>
    <property type="match status" value="1"/>
</dbReference>
<dbReference type="GO" id="GO:0022857">
    <property type="term" value="F:transmembrane transporter activity"/>
    <property type="evidence" value="ECO:0007669"/>
    <property type="project" value="InterPro"/>
</dbReference>
<feature type="coiled-coil region" evidence="4">
    <location>
        <begin position="137"/>
        <end position="164"/>
    </location>
</feature>
<evidence type="ECO:0000259" key="5">
    <source>
        <dbReference type="PROSITE" id="PS50893"/>
    </source>
</evidence>
<evidence type="ECO:0000256" key="3">
    <source>
        <dbReference type="ARBA" id="ARBA00022840"/>
    </source>
</evidence>
<dbReference type="InterPro" id="IPR017871">
    <property type="entry name" value="ABC_transporter-like_CS"/>
</dbReference>
<keyword evidence="3" id="KW-0067">ATP-binding</keyword>
<dbReference type="eggNOG" id="COG3839">
    <property type="taxonomic scope" value="Bacteria"/>
</dbReference>
<keyword evidence="4" id="KW-0175">Coiled coil</keyword>
<name>C4XDP4_MYCFP</name>
<dbReference type="SUPFAM" id="SSF52540">
    <property type="entry name" value="P-loop containing nucleoside triphosphate hydrolases"/>
    <property type="match status" value="1"/>
</dbReference>
<keyword evidence="1" id="KW-0813">Transport</keyword>
<feature type="domain" description="ABC transporter" evidence="5">
    <location>
        <begin position="19"/>
        <end position="338"/>
    </location>
</feature>
<dbReference type="AlphaFoldDB" id="C4XDP4"/>
<organism evidence="6 7">
    <name type="scientific">Mycoplasmopsis fermentans (strain ATCC 19989 / NBRC 14854 / NCTC 10117 / PG18)</name>
    <name type="common">Mycoplasma fermentans</name>
    <dbReference type="NCBI Taxonomy" id="496833"/>
    <lineage>
        <taxon>Bacteria</taxon>
        <taxon>Bacillati</taxon>
        <taxon>Mycoplasmatota</taxon>
        <taxon>Mycoplasmoidales</taxon>
        <taxon>Metamycoplasmataceae</taxon>
        <taxon>Mycoplasmopsis</taxon>
    </lineage>
</organism>
<evidence type="ECO:0000313" key="7">
    <source>
        <dbReference type="Proteomes" id="UP000006810"/>
    </source>
</evidence>
<dbReference type="GO" id="GO:0043190">
    <property type="term" value="C:ATP-binding cassette (ABC) transporter complex"/>
    <property type="evidence" value="ECO:0007669"/>
    <property type="project" value="InterPro"/>
</dbReference>
<dbReference type="Gene3D" id="3.40.50.300">
    <property type="entry name" value="P-loop containing nucleotide triphosphate hydrolases"/>
    <property type="match status" value="2"/>
</dbReference>
<dbReference type="Gene3D" id="2.40.50.100">
    <property type="match status" value="1"/>
</dbReference>
<dbReference type="PANTHER" id="PTHR42781">
    <property type="entry name" value="SPERMIDINE/PUTRESCINE IMPORT ATP-BINDING PROTEIN POTA"/>
    <property type="match status" value="1"/>
</dbReference>
<accession>C4XDP4</accession>
<dbReference type="EMBL" id="AP009608">
    <property type="protein sequence ID" value="BAH69266.1"/>
    <property type="molecule type" value="Genomic_DNA"/>
</dbReference>
<proteinExistence type="predicted"/>
<protein>
    <recommendedName>
        <fullName evidence="5">ABC transporter domain-containing protein</fullName>
    </recommendedName>
</protein>
<evidence type="ECO:0000256" key="4">
    <source>
        <dbReference type="SAM" id="Coils"/>
    </source>
</evidence>
<dbReference type="InterPro" id="IPR050093">
    <property type="entry name" value="ABC_SmlMolc_Importer"/>
</dbReference>
<gene>
    <name evidence="6" type="ordered locus">MBIO_0001</name>
</gene>
<dbReference type="PATRIC" id="fig|496833.3.peg.1"/>
<keyword evidence="2" id="KW-0547">Nucleotide-binding</keyword>
<sequence>MFYFLGEFMIRKNNTPYIIELKEVVKEFDDKVVLDNVDLKINKGEFVTLLGPSGSGKTTILRLIAGFERATRGEIKFHGVDIKDLPPHKRDLSTIFQDYALFPHLDVEGNIKYGLALKRKPKEVINAKHEKLLVQKQKQWEEKAQAEMKKLDALQEKYEREMETLKPNTFAYRRRQKWLDKSDFNYSYWENYVEQQTENFEKRYLTRRITKEEMDQEVKEIVELVGLQGNEKRSINELSGGMKQRVALARSLVIEPAILLLDEPLSALDAKIRQKMQILLRSLQQKLGLTFIFVTHDQDEALELSDRIAIMRGGKIEQYDTPKNIYDYPVNKWVASFVGDSNIYNGIFNEDGSVTMWERKFKTIHDEDEFPNQTEVDVLIRPEDIDIMAYDEKKKDKLVGEIINMAYRGSYYYLKIQLDNDEIIYVETAKKFEIGEKVNLSWTIDSIHLMNKDSKWDYKTNEFKN</sequence>
<dbReference type="InterPro" id="IPR012340">
    <property type="entry name" value="NA-bd_OB-fold"/>
</dbReference>
<dbReference type="GO" id="GO:0005524">
    <property type="term" value="F:ATP binding"/>
    <property type="evidence" value="ECO:0007669"/>
    <property type="project" value="UniProtKB-KW"/>
</dbReference>
<dbReference type="Pfam" id="PF00005">
    <property type="entry name" value="ABC_tran"/>
    <property type="match status" value="2"/>
</dbReference>
<keyword evidence="7" id="KW-1185">Reference proteome</keyword>
<dbReference type="PROSITE" id="PS00211">
    <property type="entry name" value="ABC_TRANSPORTER_1"/>
    <property type="match status" value="1"/>
</dbReference>
<evidence type="ECO:0000256" key="1">
    <source>
        <dbReference type="ARBA" id="ARBA00022448"/>
    </source>
</evidence>
<dbReference type="InterPro" id="IPR003439">
    <property type="entry name" value="ABC_transporter-like_ATP-bd"/>
</dbReference>
<dbReference type="InterPro" id="IPR008995">
    <property type="entry name" value="Mo/tungstate-bd_C_term_dom"/>
</dbReference>
<dbReference type="InterPro" id="IPR013611">
    <property type="entry name" value="Transp-assoc_OB_typ2"/>
</dbReference>
<dbReference type="InterPro" id="IPR003593">
    <property type="entry name" value="AAA+_ATPase"/>
</dbReference>
<dbReference type="KEGG" id="mfp:MBIO_0001"/>
<dbReference type="HOGENOM" id="CLU_000604_1_1_14"/>
<evidence type="ECO:0000313" key="6">
    <source>
        <dbReference type="EMBL" id="BAH69266.1"/>
    </source>
</evidence>
<evidence type="ECO:0000256" key="2">
    <source>
        <dbReference type="ARBA" id="ARBA00022741"/>
    </source>
</evidence>
<dbReference type="PANTHER" id="PTHR42781:SF4">
    <property type="entry name" value="SPERMIDINE_PUTRESCINE IMPORT ATP-BINDING PROTEIN POTA"/>
    <property type="match status" value="1"/>
</dbReference>
<dbReference type="Proteomes" id="UP000006810">
    <property type="component" value="Chromosome"/>
</dbReference>
<reference evidence="6 7" key="1">
    <citation type="journal article" date="2009" name="Curr. Microbiol.">
        <title>Molecular cloning and expression of a novel cholinephosphotransferase involved in glycoglycerophospholipid biosynthesis of Mycoplasma fermentans.</title>
        <authorList>
            <person name="Ishida N."/>
            <person name="Irikura D."/>
            <person name="Matsuda K."/>
            <person name="Sato S."/>
            <person name="Asano K."/>
        </authorList>
    </citation>
    <scope>NUCLEOTIDE SEQUENCE [LARGE SCALE GENOMIC DNA]</scope>
    <source>
        <strain evidence="7">ATCC 19989 / NBRC 14854 / NCTC 10117 / PG18</strain>
    </source>
</reference>
<dbReference type="SUPFAM" id="SSF50331">
    <property type="entry name" value="MOP-like"/>
    <property type="match status" value="1"/>
</dbReference>